<dbReference type="GO" id="GO:0020037">
    <property type="term" value="F:heme binding"/>
    <property type="evidence" value="ECO:0007669"/>
    <property type="project" value="InterPro"/>
</dbReference>
<dbReference type="GO" id="GO:0016705">
    <property type="term" value="F:oxidoreductase activity, acting on paired donors, with incorporation or reduction of molecular oxygen"/>
    <property type="evidence" value="ECO:0007669"/>
    <property type="project" value="InterPro"/>
</dbReference>
<keyword evidence="9" id="KW-1185">Reference proteome</keyword>
<keyword evidence="6" id="KW-0503">Monooxygenase</keyword>
<keyword evidence="5 7" id="KW-0408">Iron</keyword>
<dbReference type="InterPro" id="IPR002403">
    <property type="entry name" value="Cyt_P450_E_grp-IV"/>
</dbReference>
<dbReference type="SUPFAM" id="SSF48264">
    <property type="entry name" value="Cytochrome P450"/>
    <property type="match status" value="1"/>
</dbReference>
<dbReference type="Pfam" id="PF00067">
    <property type="entry name" value="p450"/>
    <property type="match status" value="1"/>
</dbReference>
<evidence type="ECO:0000256" key="4">
    <source>
        <dbReference type="ARBA" id="ARBA00022723"/>
    </source>
</evidence>
<evidence type="ECO:0000313" key="8">
    <source>
        <dbReference type="EMBL" id="KAK8115319.1"/>
    </source>
</evidence>
<dbReference type="PANTHER" id="PTHR24304">
    <property type="entry name" value="CYTOCHROME P450 FAMILY 7"/>
    <property type="match status" value="1"/>
</dbReference>
<dbReference type="InterPro" id="IPR050529">
    <property type="entry name" value="CYP450_sterol_14alpha_dmase"/>
</dbReference>
<evidence type="ECO:0000256" key="7">
    <source>
        <dbReference type="PIRSR" id="PIRSR602403-1"/>
    </source>
</evidence>
<evidence type="ECO:0000256" key="1">
    <source>
        <dbReference type="ARBA" id="ARBA00001971"/>
    </source>
</evidence>
<dbReference type="CDD" id="cd11040">
    <property type="entry name" value="CYP7_CYP8-like"/>
    <property type="match status" value="1"/>
</dbReference>
<proteinExistence type="inferred from homology"/>
<keyword evidence="4 7" id="KW-0479">Metal-binding</keyword>
<evidence type="ECO:0000256" key="2">
    <source>
        <dbReference type="ARBA" id="ARBA00010617"/>
    </source>
</evidence>
<comment type="similarity">
    <text evidence="2">Belongs to the cytochrome P450 family.</text>
</comment>
<comment type="cofactor">
    <cofactor evidence="1 7">
        <name>heme</name>
        <dbReference type="ChEBI" id="CHEBI:30413"/>
    </cofactor>
</comment>
<keyword evidence="3 7" id="KW-0349">Heme</keyword>
<feature type="binding site" description="axial binding residue" evidence="7">
    <location>
        <position position="399"/>
    </location>
    <ligand>
        <name>heme</name>
        <dbReference type="ChEBI" id="CHEBI:30413"/>
    </ligand>
    <ligandPart>
        <name>Fe</name>
        <dbReference type="ChEBI" id="CHEBI:18248"/>
    </ligandPart>
</feature>
<dbReference type="AlphaFoldDB" id="A0AAW0QY48"/>
<gene>
    <name evidence="8" type="ORF">PG999_007388</name>
</gene>
<dbReference type="GO" id="GO:0005506">
    <property type="term" value="F:iron ion binding"/>
    <property type="evidence" value="ECO:0007669"/>
    <property type="project" value="InterPro"/>
</dbReference>
<accession>A0AAW0QY48</accession>
<reference evidence="8 9" key="1">
    <citation type="submission" date="2023-01" db="EMBL/GenBank/DDBJ databases">
        <title>Analysis of 21 Apiospora genomes using comparative genomics revels a genus with tremendous synthesis potential of carbohydrate active enzymes and secondary metabolites.</title>
        <authorList>
            <person name="Sorensen T."/>
        </authorList>
    </citation>
    <scope>NUCLEOTIDE SEQUENCE [LARGE SCALE GENOMIC DNA]</scope>
    <source>
        <strain evidence="8 9">CBS 117206</strain>
    </source>
</reference>
<evidence type="ECO:0000256" key="6">
    <source>
        <dbReference type="ARBA" id="ARBA00023033"/>
    </source>
</evidence>
<dbReference type="PRINTS" id="PR00465">
    <property type="entry name" value="EP450IV"/>
</dbReference>
<dbReference type="EMBL" id="JAQQWP010000006">
    <property type="protein sequence ID" value="KAK8115319.1"/>
    <property type="molecule type" value="Genomic_DNA"/>
</dbReference>
<dbReference type="Proteomes" id="UP001392437">
    <property type="component" value="Unassembled WGS sequence"/>
</dbReference>
<dbReference type="InterPro" id="IPR036396">
    <property type="entry name" value="Cyt_P450_sf"/>
</dbReference>
<dbReference type="Gene3D" id="1.10.630.10">
    <property type="entry name" value="Cytochrome P450"/>
    <property type="match status" value="1"/>
</dbReference>
<evidence type="ECO:0000313" key="9">
    <source>
        <dbReference type="Proteomes" id="UP001392437"/>
    </source>
</evidence>
<protein>
    <submittedName>
        <fullName evidence="8">Cytochrome P450 oxidoreductase</fullName>
    </submittedName>
</protein>
<dbReference type="InterPro" id="IPR001128">
    <property type="entry name" value="Cyt_P450"/>
</dbReference>
<comment type="caution">
    <text evidence="8">The sequence shown here is derived from an EMBL/GenBank/DDBJ whole genome shotgun (WGS) entry which is preliminary data.</text>
</comment>
<keyword evidence="6" id="KW-0560">Oxidoreductase</keyword>
<name>A0AAW0QY48_9PEZI</name>
<evidence type="ECO:0000256" key="3">
    <source>
        <dbReference type="ARBA" id="ARBA00022617"/>
    </source>
</evidence>
<evidence type="ECO:0000256" key="5">
    <source>
        <dbReference type="ARBA" id="ARBA00023004"/>
    </source>
</evidence>
<organism evidence="8 9">
    <name type="scientific">Apiospora kogelbergensis</name>
    <dbReference type="NCBI Taxonomy" id="1337665"/>
    <lineage>
        <taxon>Eukaryota</taxon>
        <taxon>Fungi</taxon>
        <taxon>Dikarya</taxon>
        <taxon>Ascomycota</taxon>
        <taxon>Pezizomycotina</taxon>
        <taxon>Sordariomycetes</taxon>
        <taxon>Xylariomycetidae</taxon>
        <taxon>Amphisphaeriales</taxon>
        <taxon>Apiosporaceae</taxon>
        <taxon>Apiospora</taxon>
    </lineage>
</organism>
<dbReference type="GO" id="GO:0008395">
    <property type="term" value="F:steroid hydroxylase activity"/>
    <property type="evidence" value="ECO:0007669"/>
    <property type="project" value="TreeGrafter"/>
</dbReference>
<dbReference type="PANTHER" id="PTHR24304:SF2">
    <property type="entry name" value="24-HYDROXYCHOLESTEROL 7-ALPHA-HYDROXYLASE"/>
    <property type="match status" value="1"/>
</dbReference>
<sequence>MPDDSFGTRTASLTEPDEIFAFTTLGKTFYVVTNAKDSAEVYRNTETLSFENFVQGLMKTNGNTDRAIQVMYDALPRNKRGFPNPQGESLGVLAQKMHIHQLHPGHDNLADLQKQVQAWISDNATLRTLQKTCNYATSKTPTSIELPVYHWCSDYFVRLGQHVYFGQVLDTISPTLPDDFFAFDELIWKMLYQYPSTLSHDMSQPRARIIASLKQYFQVPPSQRRNGAAWLINAMEDEMRALGIDDDDLAVLVFHLYFAINTNTRKTVFWVIAYLLHNPTLVEAYRRETAPAFRGHDLVDPHYIQDATMCPQVDAIWHETLRLSGWSASVRLVTQDTVIGGKRLRAGNRVMVPHRLLHFDEAVFGEDAHEFRPGRWLDKGASLTRSPSWRPFGAGKTMCSGRFLSRFSVTTFVATLLRRFDVELVGNPRFPRADEGRPVLGIMSVKETDDFTMRLTPREEDTKC</sequence>